<accession>A0ABQ5DGU2</accession>
<gene>
    <name evidence="2" type="ORF">Tco_0938330</name>
</gene>
<feature type="domain" description="Retrovirus-related Pol polyprotein from transposon TNT 1-94-like beta-barrel" evidence="1">
    <location>
        <begin position="334"/>
        <end position="407"/>
    </location>
</feature>
<dbReference type="Proteomes" id="UP001151760">
    <property type="component" value="Unassembled WGS sequence"/>
</dbReference>
<dbReference type="InterPro" id="IPR054722">
    <property type="entry name" value="PolX-like_BBD"/>
</dbReference>
<name>A0ABQ5DGU2_9ASTR</name>
<evidence type="ECO:0000313" key="2">
    <source>
        <dbReference type="EMBL" id="GJT38465.1"/>
    </source>
</evidence>
<evidence type="ECO:0000259" key="1">
    <source>
        <dbReference type="Pfam" id="PF22936"/>
    </source>
</evidence>
<sequence>MGLLRTELDKVKQEKEGFEFKIANFEKSAKDLDQLLASQITDKSKKGFGYNAVPSPHPLILNRPTPLDLSYSGLEEFKEPETNSKTSSVKSPLKVDKDWKEKFFCPDNHVREEEPKKARENNDAPIIKDWVSDDEDEVEPIPKVEKKTVIPTATKKEFVKPEKPVRRSVRYAEMYRSQRPRGNQRNWNGQKSNQLGCNFVFNNKACFICGSFDHIQYSCPNQQRKRIVSGNNYNKKDNDYYSKTSHSSAHKHMAPRAVLMKTGLKSVNTARPVNTVRSVNTGRPFSTARPFRSTVNTVRARVFNAVKPSACWVWRPIKPNGASLSNSQLNDKGFVDSGYSRHMTGNIAHLSDFKDFDGGYVTFGRGAYRGRITGKGTIKTDNLDFDDVYFVKELKFNLFSALHMCDKRNYVLFIDSECLVLSPNFKWPDENQILLKIPRQDNMYSFDMKNIVPKDSLTCLVAKATSEE</sequence>
<proteinExistence type="predicted"/>
<dbReference type="Pfam" id="PF22936">
    <property type="entry name" value="Pol_BBD"/>
    <property type="match status" value="1"/>
</dbReference>
<dbReference type="EMBL" id="BQNB010015306">
    <property type="protein sequence ID" value="GJT38465.1"/>
    <property type="molecule type" value="Genomic_DNA"/>
</dbReference>
<comment type="caution">
    <text evidence="2">The sequence shown here is derived from an EMBL/GenBank/DDBJ whole genome shotgun (WGS) entry which is preliminary data.</text>
</comment>
<reference evidence="2" key="1">
    <citation type="journal article" date="2022" name="Int. J. Mol. Sci.">
        <title>Draft Genome of Tanacetum Coccineum: Genomic Comparison of Closely Related Tanacetum-Family Plants.</title>
        <authorList>
            <person name="Yamashiro T."/>
            <person name="Shiraishi A."/>
            <person name="Nakayama K."/>
            <person name="Satake H."/>
        </authorList>
    </citation>
    <scope>NUCLEOTIDE SEQUENCE</scope>
</reference>
<evidence type="ECO:0000313" key="3">
    <source>
        <dbReference type="Proteomes" id="UP001151760"/>
    </source>
</evidence>
<keyword evidence="3" id="KW-1185">Reference proteome</keyword>
<protein>
    <recommendedName>
        <fullName evidence="1">Retrovirus-related Pol polyprotein from transposon TNT 1-94-like beta-barrel domain-containing protein</fullName>
    </recommendedName>
</protein>
<reference evidence="2" key="2">
    <citation type="submission" date="2022-01" db="EMBL/GenBank/DDBJ databases">
        <authorList>
            <person name="Yamashiro T."/>
            <person name="Shiraishi A."/>
            <person name="Satake H."/>
            <person name="Nakayama K."/>
        </authorList>
    </citation>
    <scope>NUCLEOTIDE SEQUENCE</scope>
</reference>
<organism evidence="2 3">
    <name type="scientific">Tanacetum coccineum</name>
    <dbReference type="NCBI Taxonomy" id="301880"/>
    <lineage>
        <taxon>Eukaryota</taxon>
        <taxon>Viridiplantae</taxon>
        <taxon>Streptophyta</taxon>
        <taxon>Embryophyta</taxon>
        <taxon>Tracheophyta</taxon>
        <taxon>Spermatophyta</taxon>
        <taxon>Magnoliopsida</taxon>
        <taxon>eudicotyledons</taxon>
        <taxon>Gunneridae</taxon>
        <taxon>Pentapetalae</taxon>
        <taxon>asterids</taxon>
        <taxon>campanulids</taxon>
        <taxon>Asterales</taxon>
        <taxon>Asteraceae</taxon>
        <taxon>Asteroideae</taxon>
        <taxon>Anthemideae</taxon>
        <taxon>Anthemidinae</taxon>
        <taxon>Tanacetum</taxon>
    </lineage>
</organism>